<feature type="domain" description="Core-binding (CB)" evidence="6">
    <location>
        <begin position="76"/>
        <end position="167"/>
    </location>
</feature>
<keyword evidence="2 4" id="KW-0238">DNA-binding</keyword>
<dbReference type="Gene3D" id="1.10.150.130">
    <property type="match status" value="1"/>
</dbReference>
<reference evidence="7 8" key="1">
    <citation type="submission" date="2018-03" db="EMBL/GenBank/DDBJ databases">
        <title>Bacteriophage NCPPB3778 and a type I-E CRISPR drive the evolution of the US Biological Select Agent, Rathayibacter toxicus.</title>
        <authorList>
            <person name="Davis E.W.II."/>
            <person name="Tabima J.F."/>
            <person name="Weisberg A.J."/>
            <person name="Dantas Lopes L."/>
            <person name="Wiseman M.S."/>
            <person name="Wiseman M.S."/>
            <person name="Pupko T."/>
            <person name="Belcher M.S."/>
            <person name="Sechler A.J."/>
            <person name="Tancos M.A."/>
            <person name="Schroeder B.K."/>
            <person name="Murray T.D."/>
            <person name="Luster D.G."/>
            <person name="Schneider W.L."/>
            <person name="Rogers E."/>
            <person name="Andreote F.D."/>
            <person name="Grunwald N.J."/>
            <person name="Putnam M.L."/>
            <person name="Chang J.H."/>
        </authorList>
    </citation>
    <scope>NUCLEOTIDE SEQUENCE [LARGE SCALE GENOMIC DNA]</scope>
    <source>
        <strain evidence="7 8">DSM 15932</strain>
    </source>
</reference>
<proteinExistence type="inferred from homology"/>
<evidence type="ECO:0000256" key="3">
    <source>
        <dbReference type="ARBA" id="ARBA00023172"/>
    </source>
</evidence>
<feature type="domain" description="Tyr recombinase" evidence="5">
    <location>
        <begin position="191"/>
        <end position="396"/>
    </location>
</feature>
<dbReference type="InterPro" id="IPR044068">
    <property type="entry name" value="CB"/>
</dbReference>
<dbReference type="GO" id="GO:0015074">
    <property type="term" value="P:DNA integration"/>
    <property type="evidence" value="ECO:0007669"/>
    <property type="project" value="InterPro"/>
</dbReference>
<dbReference type="EMBL" id="CP028137">
    <property type="protein sequence ID" value="AZZ52611.1"/>
    <property type="molecule type" value="Genomic_DNA"/>
</dbReference>
<dbReference type="InterPro" id="IPR011010">
    <property type="entry name" value="DNA_brk_join_enz"/>
</dbReference>
<dbReference type="PANTHER" id="PTHR30349">
    <property type="entry name" value="PHAGE INTEGRASE-RELATED"/>
    <property type="match status" value="1"/>
</dbReference>
<name>A0A3Q9UYY3_9MICO</name>
<evidence type="ECO:0000259" key="5">
    <source>
        <dbReference type="PROSITE" id="PS51898"/>
    </source>
</evidence>
<dbReference type="Gene3D" id="1.10.443.10">
    <property type="entry name" value="Intergrase catalytic core"/>
    <property type="match status" value="1"/>
</dbReference>
<dbReference type="KEGG" id="rfs:C1I64_11545"/>
<sequence>MASSPGRRANNAGTVASYTTTAGRVLWRLAYWVELENGERARKFKRGFESEQDAHTALEDIRVDMRRGSHVEEIRDKLDDYAGEYLATIRVRPTTLAGYRKHYRVHVQGSTIGKMPISAITKDHLNRFYRVLEQSGRKDKGHEGEPLGLATVRHVHVLLSQILSHALDDGKIKTNPAKKASPPRKVDAAPPEMHVWTAQETKQFLDWSRESGDYLYLAWRTLLATGLRRGEILALRWRDIDFSAGTIVVRRAMQYVKEAGTAPVTTFGPPKNGKPRNVDIDPQLVTELRVRRDGIRSVAPEHAAADSLVFSNRYGRPHNPVQFSRQWRERVVKAQESLPDLPTIKLHEGRHTHATTLLSAGVNVRVVSERLGHTSAAVTLTIYAHAIKSLQRAAADMMGDLFA</sequence>
<evidence type="ECO:0000256" key="2">
    <source>
        <dbReference type="ARBA" id="ARBA00023125"/>
    </source>
</evidence>
<dbReference type="PANTHER" id="PTHR30349:SF64">
    <property type="entry name" value="PROPHAGE INTEGRASE INTD-RELATED"/>
    <property type="match status" value="1"/>
</dbReference>
<evidence type="ECO:0000259" key="6">
    <source>
        <dbReference type="PROSITE" id="PS51900"/>
    </source>
</evidence>
<evidence type="ECO:0000256" key="4">
    <source>
        <dbReference type="PROSITE-ProRule" id="PRU01248"/>
    </source>
</evidence>
<dbReference type="PROSITE" id="PS51898">
    <property type="entry name" value="TYR_RECOMBINASE"/>
    <property type="match status" value="1"/>
</dbReference>
<comment type="similarity">
    <text evidence="1">Belongs to the 'phage' integrase family.</text>
</comment>
<dbReference type="AlphaFoldDB" id="A0A3Q9UYY3"/>
<dbReference type="Pfam" id="PF00589">
    <property type="entry name" value="Phage_integrase"/>
    <property type="match status" value="1"/>
</dbReference>
<keyword evidence="3" id="KW-0233">DNA recombination</keyword>
<dbReference type="InterPro" id="IPR028259">
    <property type="entry name" value="AP2-like_int_N"/>
</dbReference>
<dbReference type="Pfam" id="PF14657">
    <property type="entry name" value="Arm-DNA-bind_4"/>
    <property type="match status" value="1"/>
</dbReference>
<dbReference type="InterPro" id="IPR013762">
    <property type="entry name" value="Integrase-like_cat_sf"/>
</dbReference>
<protein>
    <recommendedName>
        <fullName evidence="9">Site-specific integrase</fullName>
    </recommendedName>
</protein>
<dbReference type="SUPFAM" id="SSF56349">
    <property type="entry name" value="DNA breaking-rejoining enzymes"/>
    <property type="match status" value="1"/>
</dbReference>
<dbReference type="GO" id="GO:0003677">
    <property type="term" value="F:DNA binding"/>
    <property type="evidence" value="ECO:0007669"/>
    <property type="project" value="UniProtKB-UniRule"/>
</dbReference>
<evidence type="ECO:0008006" key="9">
    <source>
        <dbReference type="Google" id="ProtNLM"/>
    </source>
</evidence>
<evidence type="ECO:0000256" key="1">
    <source>
        <dbReference type="ARBA" id="ARBA00008857"/>
    </source>
</evidence>
<dbReference type="GO" id="GO:0006310">
    <property type="term" value="P:DNA recombination"/>
    <property type="evidence" value="ECO:0007669"/>
    <property type="project" value="UniProtKB-KW"/>
</dbReference>
<dbReference type="InterPro" id="IPR002104">
    <property type="entry name" value="Integrase_catalytic"/>
</dbReference>
<dbReference type="InterPro" id="IPR010998">
    <property type="entry name" value="Integrase_recombinase_N"/>
</dbReference>
<gene>
    <name evidence="7" type="ORF">C1I64_11545</name>
</gene>
<accession>A0A3Q9UYY3</accession>
<evidence type="ECO:0000313" key="8">
    <source>
        <dbReference type="Proteomes" id="UP000285317"/>
    </source>
</evidence>
<dbReference type="CDD" id="cd01189">
    <property type="entry name" value="INT_ICEBs1_C_like"/>
    <property type="match status" value="1"/>
</dbReference>
<dbReference type="Proteomes" id="UP000285317">
    <property type="component" value="Chromosome"/>
</dbReference>
<dbReference type="InterPro" id="IPR050090">
    <property type="entry name" value="Tyrosine_recombinase_XerCD"/>
</dbReference>
<dbReference type="PROSITE" id="PS51900">
    <property type="entry name" value="CB"/>
    <property type="match status" value="1"/>
</dbReference>
<organism evidence="7 8">
    <name type="scientific">Rathayibacter festucae DSM 15932</name>
    <dbReference type="NCBI Taxonomy" id="1328866"/>
    <lineage>
        <taxon>Bacteria</taxon>
        <taxon>Bacillati</taxon>
        <taxon>Actinomycetota</taxon>
        <taxon>Actinomycetes</taxon>
        <taxon>Micrococcales</taxon>
        <taxon>Microbacteriaceae</taxon>
        <taxon>Rathayibacter</taxon>
    </lineage>
</organism>
<evidence type="ECO:0000313" key="7">
    <source>
        <dbReference type="EMBL" id="AZZ52611.1"/>
    </source>
</evidence>